<evidence type="ECO:0000259" key="1">
    <source>
        <dbReference type="PROSITE" id="PS51186"/>
    </source>
</evidence>
<dbReference type="InterPro" id="IPR016181">
    <property type="entry name" value="Acyl_CoA_acyltransferase"/>
</dbReference>
<dbReference type="Pfam" id="PF00583">
    <property type="entry name" value="Acetyltransf_1"/>
    <property type="match status" value="1"/>
</dbReference>
<comment type="caution">
    <text evidence="2">The sequence shown here is derived from an EMBL/GenBank/DDBJ whole genome shotgun (WGS) entry which is preliminary data.</text>
</comment>
<gene>
    <name evidence="2" type="ORF">PR048_006454</name>
</gene>
<proteinExistence type="predicted"/>
<reference evidence="2 3" key="1">
    <citation type="submission" date="2023-02" db="EMBL/GenBank/DDBJ databases">
        <title>LHISI_Scaffold_Assembly.</title>
        <authorList>
            <person name="Stuart O.P."/>
            <person name="Cleave R."/>
            <person name="Magrath M.J.L."/>
            <person name="Mikheyev A.S."/>
        </authorList>
    </citation>
    <scope>NUCLEOTIDE SEQUENCE [LARGE SCALE GENOMIC DNA]</scope>
    <source>
        <strain evidence="2">Daus_M_001</strain>
        <tissue evidence="2">Leg muscle</tissue>
    </source>
</reference>
<accession>A0ABQ9IB08</accession>
<dbReference type="PANTHER" id="PTHR20905:SF32">
    <property type="entry name" value="ARYLALKYLAMINE N-ACETYLTRANSFERASE-LIKE 7, ISOFORM A"/>
    <property type="match status" value="1"/>
</dbReference>
<dbReference type="InterPro" id="IPR000182">
    <property type="entry name" value="GNAT_dom"/>
</dbReference>
<organism evidence="2 3">
    <name type="scientific">Dryococelus australis</name>
    <dbReference type="NCBI Taxonomy" id="614101"/>
    <lineage>
        <taxon>Eukaryota</taxon>
        <taxon>Metazoa</taxon>
        <taxon>Ecdysozoa</taxon>
        <taxon>Arthropoda</taxon>
        <taxon>Hexapoda</taxon>
        <taxon>Insecta</taxon>
        <taxon>Pterygota</taxon>
        <taxon>Neoptera</taxon>
        <taxon>Polyneoptera</taxon>
        <taxon>Phasmatodea</taxon>
        <taxon>Verophasmatodea</taxon>
        <taxon>Anareolatae</taxon>
        <taxon>Phasmatidae</taxon>
        <taxon>Eurycanthinae</taxon>
        <taxon>Dryococelus</taxon>
    </lineage>
</organism>
<name>A0ABQ9IB08_9NEOP</name>
<dbReference type="CDD" id="cd04301">
    <property type="entry name" value="NAT_SF"/>
    <property type="match status" value="1"/>
</dbReference>
<evidence type="ECO:0000313" key="3">
    <source>
        <dbReference type="Proteomes" id="UP001159363"/>
    </source>
</evidence>
<dbReference type="EMBL" id="JARBHB010000002">
    <property type="protein sequence ID" value="KAJ8893853.1"/>
    <property type="molecule type" value="Genomic_DNA"/>
</dbReference>
<dbReference type="SUPFAM" id="SSF55729">
    <property type="entry name" value="Acyl-CoA N-acyltransferases (Nat)"/>
    <property type="match status" value="1"/>
</dbReference>
<dbReference type="Gene3D" id="3.40.630.30">
    <property type="match status" value="1"/>
</dbReference>
<dbReference type="PANTHER" id="PTHR20905">
    <property type="entry name" value="N-ACETYLTRANSFERASE-RELATED"/>
    <property type="match status" value="1"/>
</dbReference>
<evidence type="ECO:0000313" key="2">
    <source>
        <dbReference type="EMBL" id="KAJ8893853.1"/>
    </source>
</evidence>
<feature type="domain" description="N-acetyltransferase" evidence="1">
    <location>
        <begin position="1"/>
        <end position="128"/>
    </location>
</feature>
<dbReference type="PROSITE" id="PS51186">
    <property type="entry name" value="GNAT"/>
    <property type="match status" value="1"/>
</dbReference>
<dbReference type="Proteomes" id="UP001159363">
    <property type="component" value="Chromosome 2"/>
</dbReference>
<sequence length="128" mass="14382">MFFITSQYKGKPAKKIIKLIEDMDSMTDPFELYGVEEYITAMGLSVSKEFQGQGLGKELLKARFDVGRAVGVKLTVTCFTAKESQVLASREGFEELARLTYVDYKIDGKEVFPGVKSEYSILMAKNIE</sequence>
<protein>
    <recommendedName>
        <fullName evidence="1">N-acetyltransferase domain-containing protein</fullName>
    </recommendedName>
</protein>
<keyword evidence="3" id="KW-1185">Reference proteome</keyword>